<feature type="transmembrane region" description="Helical" evidence="19">
    <location>
        <begin position="52"/>
        <end position="71"/>
    </location>
</feature>
<accession>Q0AWN8</accession>
<keyword evidence="14" id="KW-1208">Phospholipid metabolism</keyword>
<evidence type="ECO:0000256" key="7">
    <source>
        <dbReference type="ARBA" id="ARBA00022741"/>
    </source>
</evidence>
<evidence type="ECO:0000313" key="21">
    <source>
        <dbReference type="Proteomes" id="UP000001968"/>
    </source>
</evidence>
<comment type="similarity">
    <text evidence="2">Belongs to the bacterial diacylglycerol kinase family.</text>
</comment>
<evidence type="ECO:0000256" key="5">
    <source>
        <dbReference type="ARBA" id="ARBA00022679"/>
    </source>
</evidence>
<dbReference type="InterPro" id="IPR000829">
    <property type="entry name" value="DAGK"/>
</dbReference>
<feature type="transmembrane region" description="Helical" evidence="19">
    <location>
        <begin position="29"/>
        <end position="46"/>
    </location>
</feature>
<evidence type="ECO:0000256" key="11">
    <source>
        <dbReference type="ARBA" id="ARBA00023098"/>
    </source>
</evidence>
<dbReference type="STRING" id="335541.Swol_1563"/>
<dbReference type="GO" id="GO:0008654">
    <property type="term" value="P:phospholipid biosynthetic process"/>
    <property type="evidence" value="ECO:0007669"/>
    <property type="project" value="UniProtKB-KW"/>
</dbReference>
<keyword evidence="12 19" id="KW-0472">Membrane</keyword>
<dbReference type="RefSeq" id="WP_011640965.1">
    <property type="nucleotide sequence ID" value="NC_008346.1"/>
</dbReference>
<keyword evidence="13" id="KW-0594">Phospholipid biosynthesis</keyword>
<evidence type="ECO:0000256" key="19">
    <source>
        <dbReference type="SAM" id="Phobius"/>
    </source>
</evidence>
<comment type="subcellular location">
    <subcellularLocation>
        <location evidence="1">Cell membrane</location>
        <topology evidence="1">Multi-pass membrane protein</topology>
    </subcellularLocation>
</comment>
<keyword evidence="4" id="KW-0444">Lipid biosynthesis</keyword>
<evidence type="ECO:0000256" key="12">
    <source>
        <dbReference type="ARBA" id="ARBA00023136"/>
    </source>
</evidence>
<dbReference type="GO" id="GO:0005524">
    <property type="term" value="F:ATP binding"/>
    <property type="evidence" value="ECO:0007669"/>
    <property type="project" value="UniProtKB-KW"/>
</dbReference>
<keyword evidence="9 17" id="KW-0067">ATP-binding</keyword>
<sequence>MKGTGLKRSFACALAGIAYVFQRERNMKIHGVAAIMAVGLGLFLRVTRWEWGLLLITIFIVLVAETINSAIEKAVDLQTESYHPLAEAAKDLAAGAVLLTAIMAVIMAFLIFGPYLLNLLSFAGGG</sequence>
<dbReference type="OrthoDB" id="9789934at2"/>
<feature type="binding site" evidence="16">
    <location>
        <position position="65"/>
    </location>
    <ligand>
        <name>substrate</name>
    </ligand>
</feature>
<proteinExistence type="inferred from homology"/>
<reference evidence="21" key="1">
    <citation type="journal article" date="2010" name="Environ. Microbiol.">
        <title>The genome of Syntrophomonas wolfei: new insights into syntrophic metabolism and biohydrogen production.</title>
        <authorList>
            <person name="Sieber J.R."/>
            <person name="Sims D.R."/>
            <person name="Han C."/>
            <person name="Kim E."/>
            <person name="Lykidis A."/>
            <person name="Lapidus A.L."/>
            <person name="McDonnald E."/>
            <person name="Rohlin L."/>
            <person name="Culley D.E."/>
            <person name="Gunsalus R."/>
            <person name="McInerney M.J."/>
        </authorList>
    </citation>
    <scope>NUCLEOTIDE SEQUENCE [LARGE SCALE GENOMIC DNA]</scope>
    <source>
        <strain evidence="21">DSM 2245B / Goettingen</strain>
    </source>
</reference>
<dbReference type="InterPro" id="IPR033717">
    <property type="entry name" value="UDPK"/>
</dbReference>
<comment type="cofactor">
    <cofactor evidence="18">
        <name>Mg(2+)</name>
        <dbReference type="ChEBI" id="CHEBI:18420"/>
    </cofactor>
    <text evidence="18">Mn(2+), Zn(2+), Cd(2+) and Co(2+) support activity to lesser extents.</text>
</comment>
<dbReference type="GO" id="GO:0005886">
    <property type="term" value="C:plasma membrane"/>
    <property type="evidence" value="ECO:0007669"/>
    <property type="project" value="UniProtKB-SubCell"/>
</dbReference>
<feature type="binding site" evidence="18">
    <location>
        <position position="72"/>
    </location>
    <ligand>
        <name>a divalent metal cation</name>
        <dbReference type="ChEBI" id="CHEBI:60240"/>
    </ligand>
</feature>
<keyword evidence="3" id="KW-1003">Cell membrane</keyword>
<evidence type="ECO:0000256" key="17">
    <source>
        <dbReference type="PIRSR" id="PIRSR600829-3"/>
    </source>
</evidence>
<evidence type="ECO:0000256" key="2">
    <source>
        <dbReference type="ARBA" id="ARBA00005967"/>
    </source>
</evidence>
<dbReference type="eggNOG" id="COG0818">
    <property type="taxonomic scope" value="Bacteria"/>
</dbReference>
<dbReference type="Gene3D" id="1.10.287.3610">
    <property type="match status" value="1"/>
</dbReference>
<keyword evidence="21" id="KW-1185">Reference proteome</keyword>
<dbReference type="InterPro" id="IPR036945">
    <property type="entry name" value="DAGK_sf"/>
</dbReference>
<dbReference type="AlphaFoldDB" id="Q0AWN8"/>
<evidence type="ECO:0000256" key="4">
    <source>
        <dbReference type="ARBA" id="ARBA00022516"/>
    </source>
</evidence>
<keyword evidence="18" id="KW-0479">Metal-binding</keyword>
<dbReference type="Proteomes" id="UP000001968">
    <property type="component" value="Chromosome"/>
</dbReference>
<dbReference type="EC" id="2.7.1.-" evidence="20"/>
<dbReference type="GO" id="GO:0046872">
    <property type="term" value="F:metal ion binding"/>
    <property type="evidence" value="ECO:0007669"/>
    <property type="project" value="UniProtKB-KW"/>
</dbReference>
<protein>
    <submittedName>
        <fullName evidence="20">Undecaprenol kinase</fullName>
        <ecNumber evidence="20">2.7.1.-</ecNumber>
    </submittedName>
</protein>
<evidence type="ECO:0000256" key="14">
    <source>
        <dbReference type="ARBA" id="ARBA00023264"/>
    </source>
</evidence>
<dbReference type="EMBL" id="CP000448">
    <property type="protein sequence ID" value="ABI68866.1"/>
    <property type="molecule type" value="Genomic_DNA"/>
</dbReference>
<evidence type="ECO:0000256" key="13">
    <source>
        <dbReference type="ARBA" id="ARBA00023209"/>
    </source>
</evidence>
<evidence type="ECO:0000256" key="9">
    <source>
        <dbReference type="ARBA" id="ARBA00022840"/>
    </source>
</evidence>
<feature type="binding site" evidence="17">
    <location>
        <begin position="90"/>
        <end position="91"/>
    </location>
    <ligand>
        <name>ATP</name>
        <dbReference type="ChEBI" id="CHEBI:30616"/>
    </ligand>
</feature>
<evidence type="ECO:0000256" key="6">
    <source>
        <dbReference type="ARBA" id="ARBA00022692"/>
    </source>
</evidence>
<keyword evidence="10 19" id="KW-1133">Transmembrane helix</keyword>
<evidence type="ECO:0000256" key="15">
    <source>
        <dbReference type="PIRSR" id="PIRSR600829-1"/>
    </source>
</evidence>
<feature type="transmembrane region" description="Helical" evidence="19">
    <location>
        <begin position="92"/>
        <end position="117"/>
    </location>
</feature>
<organism evidence="20 21">
    <name type="scientific">Syntrophomonas wolfei subsp. wolfei (strain DSM 2245B / Goettingen)</name>
    <dbReference type="NCBI Taxonomy" id="335541"/>
    <lineage>
        <taxon>Bacteria</taxon>
        <taxon>Bacillati</taxon>
        <taxon>Bacillota</taxon>
        <taxon>Clostridia</taxon>
        <taxon>Eubacteriales</taxon>
        <taxon>Syntrophomonadaceae</taxon>
        <taxon>Syntrophomonas</taxon>
    </lineage>
</organism>
<dbReference type="Pfam" id="PF01219">
    <property type="entry name" value="DAGK_prokar"/>
    <property type="match status" value="1"/>
</dbReference>
<keyword evidence="18" id="KW-0460">Magnesium</keyword>
<evidence type="ECO:0000256" key="8">
    <source>
        <dbReference type="ARBA" id="ARBA00022777"/>
    </source>
</evidence>
<feature type="binding site" evidence="17">
    <location>
        <position position="72"/>
    </location>
    <ligand>
        <name>ATP</name>
        <dbReference type="ChEBI" id="CHEBI:30616"/>
    </ligand>
</feature>
<keyword evidence="11" id="KW-0443">Lipid metabolism</keyword>
<evidence type="ECO:0000256" key="3">
    <source>
        <dbReference type="ARBA" id="ARBA00022475"/>
    </source>
</evidence>
<evidence type="ECO:0000256" key="1">
    <source>
        <dbReference type="ARBA" id="ARBA00004651"/>
    </source>
</evidence>
<dbReference type="HOGENOM" id="CLU_112343_2_2_9"/>
<dbReference type="KEGG" id="swo:Swol_1563"/>
<feature type="binding site" evidence="18">
    <location>
        <position position="24"/>
    </location>
    <ligand>
        <name>a divalent metal cation</name>
        <dbReference type="ChEBI" id="CHEBI:60240"/>
    </ligand>
</feature>
<gene>
    <name evidence="20" type="ordered locus">Swol_1563</name>
</gene>
<feature type="active site" description="Proton acceptor" evidence="15">
    <location>
        <position position="65"/>
    </location>
</feature>
<keyword evidence="5 20" id="KW-0808">Transferase</keyword>
<evidence type="ECO:0000256" key="16">
    <source>
        <dbReference type="PIRSR" id="PIRSR600829-2"/>
    </source>
</evidence>
<keyword evidence="7 17" id="KW-0547">Nucleotide-binding</keyword>
<evidence type="ECO:0000256" key="10">
    <source>
        <dbReference type="ARBA" id="ARBA00022989"/>
    </source>
</evidence>
<dbReference type="PANTHER" id="PTHR34299">
    <property type="entry name" value="DIACYLGLYCEROL KINASE"/>
    <property type="match status" value="1"/>
</dbReference>
<feature type="binding site" evidence="17">
    <location>
        <position position="24"/>
    </location>
    <ligand>
        <name>ATP</name>
        <dbReference type="ChEBI" id="CHEBI:30616"/>
    </ligand>
</feature>
<dbReference type="GO" id="GO:0016301">
    <property type="term" value="F:kinase activity"/>
    <property type="evidence" value="ECO:0007669"/>
    <property type="project" value="UniProtKB-KW"/>
</dbReference>
<keyword evidence="8 20" id="KW-0418">Kinase</keyword>
<keyword evidence="6 19" id="KW-0812">Transmembrane</keyword>
<dbReference type="PROSITE" id="PS01069">
    <property type="entry name" value="DAGK_PROKAR"/>
    <property type="match status" value="1"/>
</dbReference>
<evidence type="ECO:0000256" key="18">
    <source>
        <dbReference type="PIRSR" id="PIRSR600829-4"/>
    </source>
</evidence>
<dbReference type="PANTHER" id="PTHR34299:SF1">
    <property type="entry name" value="DIACYLGLYCEROL KINASE"/>
    <property type="match status" value="1"/>
</dbReference>
<name>Q0AWN8_SYNWW</name>
<evidence type="ECO:0000313" key="20">
    <source>
        <dbReference type="EMBL" id="ABI68866.1"/>
    </source>
</evidence>
<dbReference type="CDD" id="cd14265">
    <property type="entry name" value="UDPK_IM_like"/>
    <property type="match status" value="1"/>
</dbReference>